<proteinExistence type="predicted"/>
<comment type="caution">
    <text evidence="2">The sequence shown here is derived from an EMBL/GenBank/DDBJ whole genome shotgun (WGS) entry which is preliminary data.</text>
</comment>
<accession>A0A7X0ISY7</accession>
<protein>
    <submittedName>
        <fullName evidence="2">Uncharacterized protein</fullName>
    </submittedName>
</protein>
<feature type="compositionally biased region" description="Polar residues" evidence="1">
    <location>
        <begin position="102"/>
        <end position="113"/>
    </location>
</feature>
<dbReference type="RefSeq" id="WP_184706063.1">
    <property type="nucleotide sequence ID" value="NZ_JACHBG010000007.1"/>
</dbReference>
<feature type="region of interest" description="Disordered" evidence="1">
    <location>
        <begin position="48"/>
        <end position="113"/>
    </location>
</feature>
<reference evidence="2 3" key="1">
    <citation type="submission" date="2020-08" db="EMBL/GenBank/DDBJ databases">
        <title>Genomic Encyclopedia of Type Strains, Phase IV (KMG-V): Genome sequencing to study the core and pangenomes of soil and plant-associated prokaryotes.</title>
        <authorList>
            <person name="Whitman W."/>
        </authorList>
    </citation>
    <scope>NUCLEOTIDE SEQUENCE [LARGE SCALE GENOMIC DNA]</scope>
    <source>
        <strain evidence="2 3">SEMIA 4060</strain>
    </source>
</reference>
<organism evidence="2 3">
    <name type="scientific">Rhizobium lusitanum</name>
    <dbReference type="NCBI Taxonomy" id="293958"/>
    <lineage>
        <taxon>Bacteria</taxon>
        <taxon>Pseudomonadati</taxon>
        <taxon>Pseudomonadota</taxon>
        <taxon>Alphaproteobacteria</taxon>
        <taxon>Hyphomicrobiales</taxon>
        <taxon>Rhizobiaceae</taxon>
        <taxon>Rhizobium/Agrobacterium group</taxon>
        <taxon>Rhizobium</taxon>
    </lineage>
</organism>
<name>A0A7X0ISY7_9HYPH</name>
<dbReference type="EMBL" id="JACHBG010000007">
    <property type="protein sequence ID" value="MBB6486269.1"/>
    <property type="molecule type" value="Genomic_DNA"/>
</dbReference>
<dbReference type="AlphaFoldDB" id="A0A7X0ISY7"/>
<feature type="compositionally biased region" description="Basic residues" evidence="1">
    <location>
        <begin position="58"/>
        <end position="67"/>
    </location>
</feature>
<sequence>MMLTIIANYSLVTLLAVSSGALFGESYLQQAPPEKTNPAFVEQLPETSVVPAAQPPTQHRKLSHRPKTTPTVRSQTALANSIFPNVGSGVTERAAPGPGDNSLPTVGQGTVGH</sequence>
<gene>
    <name evidence="2" type="ORF">GGD46_003564</name>
</gene>
<evidence type="ECO:0000256" key="1">
    <source>
        <dbReference type="SAM" id="MobiDB-lite"/>
    </source>
</evidence>
<dbReference type="Proteomes" id="UP000565576">
    <property type="component" value="Unassembled WGS sequence"/>
</dbReference>
<evidence type="ECO:0000313" key="2">
    <source>
        <dbReference type="EMBL" id="MBB6486269.1"/>
    </source>
</evidence>
<feature type="compositionally biased region" description="Polar residues" evidence="1">
    <location>
        <begin position="68"/>
        <end position="83"/>
    </location>
</feature>
<evidence type="ECO:0000313" key="3">
    <source>
        <dbReference type="Proteomes" id="UP000565576"/>
    </source>
</evidence>